<gene>
    <name evidence="1" type="ORF">SAMN05421773_101525</name>
</gene>
<accession>A0A1I1EZA8</accession>
<evidence type="ECO:0000313" key="2">
    <source>
        <dbReference type="Proteomes" id="UP000199207"/>
    </source>
</evidence>
<dbReference type="EMBL" id="FOLM01000001">
    <property type="protein sequence ID" value="SFB92056.1"/>
    <property type="molecule type" value="Genomic_DNA"/>
</dbReference>
<proteinExistence type="predicted"/>
<protein>
    <submittedName>
        <fullName evidence="1">Uncharacterized protein</fullName>
    </submittedName>
</protein>
<dbReference type="RefSeq" id="WP_093836930.1">
    <property type="nucleotide sequence ID" value="NZ_FOLM01000001.1"/>
</dbReference>
<dbReference type="Proteomes" id="UP000199207">
    <property type="component" value="Unassembled WGS sequence"/>
</dbReference>
<name>A0A1I1EZA8_9ACTN</name>
<evidence type="ECO:0000313" key="1">
    <source>
        <dbReference type="EMBL" id="SFB92056.1"/>
    </source>
</evidence>
<reference evidence="1 2" key="1">
    <citation type="submission" date="2016-10" db="EMBL/GenBank/DDBJ databases">
        <authorList>
            <person name="de Groot N.N."/>
        </authorList>
    </citation>
    <scope>NUCLEOTIDE SEQUENCE [LARGE SCALE GENOMIC DNA]</scope>
    <source>
        <strain evidence="1 2">CGMCC 4.5739</strain>
    </source>
</reference>
<sequence>MAALLWLLIPLTGAVLAGVWSAWATRRHSGTKGVNDSAGVRGYEAFRAAMERRETSPGMRGAARADG</sequence>
<dbReference type="STRING" id="910347.SAMN05421773_101525"/>
<dbReference type="AlphaFoldDB" id="A0A1I1EZA8"/>
<keyword evidence="2" id="KW-1185">Reference proteome</keyword>
<organism evidence="1 2">
    <name type="scientific">Streptomyces aidingensis</name>
    <dbReference type="NCBI Taxonomy" id="910347"/>
    <lineage>
        <taxon>Bacteria</taxon>
        <taxon>Bacillati</taxon>
        <taxon>Actinomycetota</taxon>
        <taxon>Actinomycetes</taxon>
        <taxon>Kitasatosporales</taxon>
        <taxon>Streptomycetaceae</taxon>
        <taxon>Streptomyces</taxon>
    </lineage>
</organism>
<dbReference type="OrthoDB" id="3873200at2"/>